<dbReference type="GeneID" id="5309137"/>
<keyword evidence="1" id="KW-0812">Transmembrane</keyword>
<reference evidence="2 3" key="1">
    <citation type="submission" date="2007-04" db="EMBL/GenBank/DDBJ databases">
        <title>Isolation, characterization and complete nucleotide sequence of a novel temperate bacteriophage Min1, isolated from the nematode pathogen Microbacterium nematophilum.</title>
        <authorList>
            <person name="Akimkina T.V."/>
            <person name="Venien-Bryan C."/>
            <person name="Hodgkin J.A."/>
        </authorList>
    </citation>
    <scope>NUCLEOTIDE SEQUENCE [LARGE SCALE GENOMIC DNA]</scope>
</reference>
<feature type="transmembrane region" description="Helical" evidence="1">
    <location>
        <begin position="44"/>
        <end position="66"/>
    </location>
</feature>
<name>A6N1Y0_9CAUD</name>
<keyword evidence="3" id="KW-1185">Reference proteome</keyword>
<dbReference type="Proteomes" id="UP000001999">
    <property type="component" value="Segment"/>
</dbReference>
<evidence type="ECO:0000256" key="1">
    <source>
        <dbReference type="SAM" id="Phobius"/>
    </source>
</evidence>
<keyword evidence="1" id="KW-0472">Membrane</keyword>
<dbReference type="RefSeq" id="YP_001294782.1">
    <property type="nucleotide sequence ID" value="NC_009603.1"/>
</dbReference>
<feature type="transmembrane region" description="Helical" evidence="1">
    <location>
        <begin position="21"/>
        <end position="38"/>
    </location>
</feature>
<dbReference type="KEGG" id="vg:5309137"/>
<organism evidence="2 3">
    <name type="scientific">Microbacterium phage Min1</name>
    <dbReference type="NCBI Taxonomy" id="446529"/>
    <lineage>
        <taxon>Viruses</taxon>
        <taxon>Duplodnaviria</taxon>
        <taxon>Heunggongvirae</taxon>
        <taxon>Uroviricota</taxon>
        <taxon>Caudoviricetes</taxon>
        <taxon>Minunavirus</taxon>
        <taxon>Minunavirus Min1</taxon>
    </lineage>
</organism>
<keyword evidence="1" id="KW-1133">Transmembrane helix</keyword>
<proteinExistence type="predicted"/>
<protein>
    <submittedName>
        <fullName evidence="2">Uncharacterized protein</fullName>
    </submittedName>
</protein>
<dbReference type="EMBL" id="EF579802">
    <property type="protein sequence ID" value="ABR10452.1"/>
    <property type="molecule type" value="Genomic_DNA"/>
</dbReference>
<evidence type="ECO:0000313" key="2">
    <source>
        <dbReference type="EMBL" id="ABR10452.1"/>
    </source>
</evidence>
<sequence length="72" mass="7985">MNRQKRHAGRAIRRQRRERHQVMGAVATIDWGALGALFTRAMEWLGRVVAAVASAVEVWFVPISTLSPVSTG</sequence>
<accession>A6N1Y0</accession>
<evidence type="ECO:0000313" key="3">
    <source>
        <dbReference type="Proteomes" id="UP000001999"/>
    </source>
</evidence>